<dbReference type="OrthoDB" id="260081at2157"/>
<dbReference type="AlphaFoldDB" id="A0A0W1RD57"/>
<comment type="caution">
    <text evidence="1">The sequence shown here is derived from an EMBL/GenBank/DDBJ whole genome shotgun (WGS) entry which is preliminary data.</text>
</comment>
<keyword evidence="2" id="KW-1185">Reference proteome</keyword>
<dbReference type="EMBL" id="LOPU01000004">
    <property type="protein sequence ID" value="KTG11357.1"/>
    <property type="molecule type" value="Genomic_DNA"/>
</dbReference>
<name>A0A0W1RD57_9EURY</name>
<evidence type="ECO:0000313" key="1">
    <source>
        <dbReference type="EMBL" id="KTG11357.1"/>
    </source>
</evidence>
<proteinExistence type="predicted"/>
<dbReference type="Proteomes" id="UP000054387">
    <property type="component" value="Unassembled WGS sequence"/>
</dbReference>
<gene>
    <name evidence="1" type="ORF">AUR64_03620</name>
</gene>
<sequence>MLRTILSAVCIAELLAPKGLIRAAEKLALNNPGACEYKSWVVPGARMEGLLLLFFMWRSDTSYSAFKEFLGVVGILAFLFPRAYVDYGSELAYADASSCEWRPWVYTGTRIVGLLYIGVAVRELLRK</sequence>
<dbReference type="RefSeq" id="WP_058580089.1">
    <property type="nucleotide sequence ID" value="NZ_LOPU01000004.1"/>
</dbReference>
<reference evidence="1 2" key="1">
    <citation type="submission" date="2015-12" db="EMBL/GenBank/DDBJ databases">
        <title>Haloprofundus marisrubri gen. nov., sp. nov., an extremely halophilic archaeon isolated from the Discovery deep brine-seawater interface in the Red Sea.</title>
        <authorList>
            <person name="Zhang G."/>
            <person name="Stingl U."/>
            <person name="Rashid M."/>
        </authorList>
    </citation>
    <scope>NUCLEOTIDE SEQUENCE [LARGE SCALE GENOMIC DNA]</scope>
    <source>
        <strain evidence="1 2">SB9</strain>
    </source>
</reference>
<organism evidence="1 2">
    <name type="scientific">Haloprofundus marisrubri</name>
    <dbReference type="NCBI Taxonomy" id="1514971"/>
    <lineage>
        <taxon>Archaea</taxon>
        <taxon>Methanobacteriati</taxon>
        <taxon>Methanobacteriota</taxon>
        <taxon>Stenosarchaea group</taxon>
        <taxon>Halobacteria</taxon>
        <taxon>Halobacteriales</taxon>
        <taxon>Haloferacaceae</taxon>
        <taxon>Haloprofundus</taxon>
    </lineage>
</organism>
<evidence type="ECO:0000313" key="2">
    <source>
        <dbReference type="Proteomes" id="UP000054387"/>
    </source>
</evidence>
<protein>
    <submittedName>
        <fullName evidence="1">Uncharacterized protein</fullName>
    </submittedName>
</protein>
<accession>A0A0W1RD57</accession>